<evidence type="ECO:0008006" key="5">
    <source>
        <dbReference type="Google" id="ProtNLM"/>
    </source>
</evidence>
<accession>A0A1M6QP30</accession>
<reference evidence="4" key="1">
    <citation type="submission" date="2016-11" db="EMBL/GenBank/DDBJ databases">
        <authorList>
            <person name="Varghese N."/>
            <person name="Submissions S."/>
        </authorList>
    </citation>
    <scope>NUCLEOTIDE SEQUENCE [LARGE SCALE GENOMIC DNA]</scope>
    <source>
        <strain evidence="4">DSM 16478</strain>
    </source>
</reference>
<dbReference type="AlphaFoldDB" id="A0A1M6QP30"/>
<dbReference type="Proteomes" id="UP000184314">
    <property type="component" value="Unassembled WGS sequence"/>
</dbReference>
<keyword evidence="2" id="KW-1133">Transmembrane helix</keyword>
<feature type="transmembrane region" description="Helical" evidence="2">
    <location>
        <begin position="15"/>
        <end position="35"/>
    </location>
</feature>
<gene>
    <name evidence="3" type="ORF">SAMN04488007_2411</name>
</gene>
<protein>
    <recommendedName>
        <fullName evidence="5">Sporulation related domain-containing protein</fullName>
    </recommendedName>
</protein>
<keyword evidence="4" id="KW-1185">Reference proteome</keyword>
<dbReference type="RefSeq" id="WP_073244464.1">
    <property type="nucleotide sequence ID" value="NZ_FQZX01000002.1"/>
</dbReference>
<dbReference type="EMBL" id="FQZX01000002">
    <property type="protein sequence ID" value="SHK21976.1"/>
    <property type="molecule type" value="Genomic_DNA"/>
</dbReference>
<keyword evidence="2" id="KW-0472">Membrane</keyword>
<organism evidence="3 4">
    <name type="scientific">Maribacter aquivivus</name>
    <dbReference type="NCBI Taxonomy" id="228958"/>
    <lineage>
        <taxon>Bacteria</taxon>
        <taxon>Pseudomonadati</taxon>
        <taxon>Bacteroidota</taxon>
        <taxon>Flavobacteriia</taxon>
        <taxon>Flavobacteriales</taxon>
        <taxon>Flavobacteriaceae</taxon>
        <taxon>Maribacter</taxon>
    </lineage>
</organism>
<name>A0A1M6QP30_9FLAO</name>
<feature type="region of interest" description="Disordered" evidence="1">
    <location>
        <begin position="45"/>
        <end position="64"/>
    </location>
</feature>
<sequence length="248" mass="27659">MTPDKDIFSSREGRWDFVIAIVVIAIFSAFIYMYMFNKEEDSSVTATDIDTTEETPLPDSYHSEGRDYVYSNSDTFVPITIPVKDAYDHNKSTAVVISDTILTVSDFEEEINVDLKEEITTEVQSLSKGASEENIADIETPVIEKKEAEISATKKVEQLPEVTKTVPVATSNATLNCIAMVGVFKDPNNKNTIIEKLKTLGYTYDEGAYPKGLIYVGVPVDCGNEAKRKQLVLELNEAFGIDSWVKKR</sequence>
<evidence type="ECO:0000313" key="4">
    <source>
        <dbReference type="Proteomes" id="UP000184314"/>
    </source>
</evidence>
<evidence type="ECO:0000313" key="3">
    <source>
        <dbReference type="EMBL" id="SHK21976.1"/>
    </source>
</evidence>
<proteinExistence type="predicted"/>
<dbReference type="OrthoDB" id="1436179at2"/>
<evidence type="ECO:0000256" key="1">
    <source>
        <dbReference type="SAM" id="MobiDB-lite"/>
    </source>
</evidence>
<keyword evidence="2" id="KW-0812">Transmembrane</keyword>
<evidence type="ECO:0000256" key="2">
    <source>
        <dbReference type="SAM" id="Phobius"/>
    </source>
</evidence>